<reference evidence="2" key="1">
    <citation type="submission" date="2021-02" db="EMBL/GenBank/DDBJ databases">
        <title>Genome sequence Cadophora malorum strain M34.</title>
        <authorList>
            <person name="Stefanovic E."/>
            <person name="Vu D."/>
            <person name="Scully C."/>
            <person name="Dijksterhuis J."/>
            <person name="Roader J."/>
            <person name="Houbraken J."/>
        </authorList>
    </citation>
    <scope>NUCLEOTIDE SEQUENCE</scope>
    <source>
        <strain evidence="2">M34</strain>
    </source>
</reference>
<protein>
    <recommendedName>
        <fullName evidence="1">DUF7730 domain-containing protein</fullName>
    </recommendedName>
</protein>
<dbReference type="PANTHER" id="PTHR38790">
    <property type="entry name" value="2EXR DOMAIN-CONTAINING PROTEIN-RELATED"/>
    <property type="match status" value="1"/>
</dbReference>
<name>A0A8H8BVL2_9HELO</name>
<keyword evidence="3" id="KW-1185">Reference proteome</keyword>
<organism evidence="2 3">
    <name type="scientific">Cadophora malorum</name>
    <dbReference type="NCBI Taxonomy" id="108018"/>
    <lineage>
        <taxon>Eukaryota</taxon>
        <taxon>Fungi</taxon>
        <taxon>Dikarya</taxon>
        <taxon>Ascomycota</taxon>
        <taxon>Pezizomycotina</taxon>
        <taxon>Leotiomycetes</taxon>
        <taxon>Helotiales</taxon>
        <taxon>Ploettnerulaceae</taxon>
        <taxon>Cadophora</taxon>
    </lineage>
</organism>
<dbReference type="AlphaFoldDB" id="A0A8H8BVL2"/>
<sequence length="349" mass="39653">MKKKTAPVRPTVNTMVVAGNGSQRPTVSRFSPVTTVPVKSKRRKKAPLLNLPKKGTKKRPAFDAFEAWLLLLCLLSSINHEFDDGIGNTVQKVEVVAPENGIHSQEWALKILPQAAPLLQIPLEVRTRIFEILFHSYYGVLSPMKRGKGFYNSTDGLKELRSRLNLTFPDYKHPTKIYLSMSLVCRQIYVEVVEGALLYRMSEFYFGSGGLMKNYLTKINPFHVSSITRIHLAIHLNVNFPTIPRRYINLLAKAHSLKHLTLNIYISKSICDNRFLSLPNGPSLVLREDICEKIESSKNWRVLKGLKSFDVVFRTDGPVRYLGNMVNADSPRFVAMREEIKKVVTRIGD</sequence>
<dbReference type="PANTHER" id="PTHR38790:SF4">
    <property type="entry name" value="2EXR DOMAIN-CONTAINING PROTEIN"/>
    <property type="match status" value="1"/>
</dbReference>
<dbReference type="Pfam" id="PF24864">
    <property type="entry name" value="DUF7730"/>
    <property type="match status" value="1"/>
</dbReference>
<accession>A0A8H8BVL2</accession>
<feature type="domain" description="DUF7730" evidence="1">
    <location>
        <begin position="116"/>
        <end position="238"/>
    </location>
</feature>
<proteinExistence type="predicted"/>
<evidence type="ECO:0000313" key="2">
    <source>
        <dbReference type="EMBL" id="KAG4425288.1"/>
    </source>
</evidence>
<comment type="caution">
    <text evidence="2">The sequence shown here is derived from an EMBL/GenBank/DDBJ whole genome shotgun (WGS) entry which is preliminary data.</text>
</comment>
<evidence type="ECO:0000259" key="1">
    <source>
        <dbReference type="Pfam" id="PF24864"/>
    </source>
</evidence>
<gene>
    <name evidence="2" type="ORF">IFR04_001655</name>
</gene>
<evidence type="ECO:0000313" key="3">
    <source>
        <dbReference type="Proteomes" id="UP000664132"/>
    </source>
</evidence>
<dbReference type="EMBL" id="JAFJYH010000012">
    <property type="protein sequence ID" value="KAG4425288.1"/>
    <property type="molecule type" value="Genomic_DNA"/>
</dbReference>
<dbReference type="InterPro" id="IPR056632">
    <property type="entry name" value="DUF7730"/>
</dbReference>
<dbReference type="Proteomes" id="UP000664132">
    <property type="component" value="Unassembled WGS sequence"/>
</dbReference>
<dbReference type="OrthoDB" id="5413827at2759"/>